<reference evidence="4" key="1">
    <citation type="submission" date="2025-08" db="UniProtKB">
        <authorList>
            <consortium name="Ensembl"/>
        </authorList>
    </citation>
    <scope>IDENTIFICATION</scope>
</reference>
<feature type="compositionally biased region" description="Basic and acidic residues" evidence="2">
    <location>
        <begin position="473"/>
        <end position="487"/>
    </location>
</feature>
<feature type="region of interest" description="Disordered" evidence="2">
    <location>
        <begin position="318"/>
        <end position="347"/>
    </location>
</feature>
<dbReference type="PANTHER" id="PTHR21616:SF2">
    <property type="entry name" value="CENTROSOME AND SPINDLE POLE-ASSOCIATED PROTEIN 1"/>
    <property type="match status" value="1"/>
</dbReference>
<keyword evidence="5" id="KW-1185">Reference proteome</keyword>
<dbReference type="InterPro" id="IPR058191">
    <property type="entry name" value="CSPP1_C"/>
</dbReference>
<evidence type="ECO:0000256" key="2">
    <source>
        <dbReference type="SAM" id="MobiDB-lite"/>
    </source>
</evidence>
<evidence type="ECO:0000256" key="1">
    <source>
        <dbReference type="SAM" id="Coils"/>
    </source>
</evidence>
<dbReference type="STRING" id="1676925.ENSPKIP00000024385"/>
<evidence type="ECO:0000259" key="3">
    <source>
        <dbReference type="Pfam" id="PF24578"/>
    </source>
</evidence>
<evidence type="ECO:0000313" key="5">
    <source>
        <dbReference type="Proteomes" id="UP000261540"/>
    </source>
</evidence>
<feature type="coiled-coil region" evidence="1">
    <location>
        <begin position="394"/>
        <end position="422"/>
    </location>
</feature>
<protein>
    <submittedName>
        <fullName evidence="4">Centrosome and spindle pole associated protein 1</fullName>
    </submittedName>
</protein>
<dbReference type="GO" id="GO:0000922">
    <property type="term" value="C:spindle pole"/>
    <property type="evidence" value="ECO:0007669"/>
    <property type="project" value="InterPro"/>
</dbReference>
<dbReference type="InterPro" id="IPR026708">
    <property type="entry name" value="CSPP1"/>
</dbReference>
<feature type="compositionally biased region" description="Basic and acidic residues" evidence="2">
    <location>
        <begin position="1096"/>
        <end position="1107"/>
    </location>
</feature>
<name>A0A3B3S2M9_9TELE</name>
<feature type="compositionally biased region" description="Basic and acidic residues" evidence="2">
    <location>
        <begin position="448"/>
        <end position="457"/>
    </location>
</feature>
<feature type="compositionally biased region" description="Basic and acidic residues" evidence="2">
    <location>
        <begin position="190"/>
        <end position="210"/>
    </location>
</feature>
<dbReference type="CDD" id="cd22249">
    <property type="entry name" value="UDM1_RNF168_RNF169-like"/>
    <property type="match status" value="1"/>
</dbReference>
<feature type="compositionally biased region" description="Acidic residues" evidence="2">
    <location>
        <begin position="230"/>
        <end position="243"/>
    </location>
</feature>
<dbReference type="Pfam" id="PF24578">
    <property type="entry name" value="CSPP1_C"/>
    <property type="match status" value="1"/>
</dbReference>
<feature type="compositionally biased region" description="Low complexity" evidence="2">
    <location>
        <begin position="920"/>
        <end position="929"/>
    </location>
</feature>
<organism evidence="4 5">
    <name type="scientific">Paramormyrops kingsleyae</name>
    <dbReference type="NCBI Taxonomy" id="1676925"/>
    <lineage>
        <taxon>Eukaryota</taxon>
        <taxon>Metazoa</taxon>
        <taxon>Chordata</taxon>
        <taxon>Craniata</taxon>
        <taxon>Vertebrata</taxon>
        <taxon>Euteleostomi</taxon>
        <taxon>Actinopterygii</taxon>
        <taxon>Neopterygii</taxon>
        <taxon>Teleostei</taxon>
        <taxon>Osteoglossocephala</taxon>
        <taxon>Osteoglossomorpha</taxon>
        <taxon>Osteoglossiformes</taxon>
        <taxon>Mormyridae</taxon>
        <taxon>Paramormyrops</taxon>
    </lineage>
</organism>
<dbReference type="GO" id="GO:0005874">
    <property type="term" value="C:microtubule"/>
    <property type="evidence" value="ECO:0007669"/>
    <property type="project" value="InterPro"/>
</dbReference>
<accession>A0A3B3S2M9</accession>
<proteinExistence type="predicted"/>
<reference evidence="4" key="2">
    <citation type="submission" date="2025-09" db="UniProtKB">
        <authorList>
            <consortium name="Ensembl"/>
        </authorList>
    </citation>
    <scope>IDENTIFICATION</scope>
</reference>
<sequence length="1132" mass="126716">MANLCESSLQEQKAKVANERACFGQDPPYMELRALSDDAYKASVKENIPPSVRSPPPSLQAQQKGTPGPSFSGDVFGASLPLGGDYERKKQQLQQELRLDYRRYMAQETSRPRKEKNNQSTIEPSQHLGLSLPIGERKSAKEKLRIERNHEYNQFLRGLGEKVRAVQVGDADPHSASRNMQIVGLGASEVDLHQPSRRDAATLTEAERRPRPGGGGSRGPDEGTPRAPREEDDSGMDFSEDEWDHLAKRRPRLGRQHGRVEMRGRRTRAPDRSCPTGVLLMSYSVPCLLCLPPIPLLVSFHRDGTEDLEDYAETRAFAQTRIPQGRRRHQPPDAPDGENTEDTRKMAPVTPKHALRVPVEAKGTERSGSAGGRDRMQFATGLMIGAAEGQMTMQKKKERYRQELLEQIAEQQRNRKREKELELKVAATGAVDPEKQPDRIKHFGAVSHEQDSTRDVPSRPGLGIRSSNTAVRPPKEKPPLDTKEKAPPARPLLAFQSPLLDYSAALEALAGTRATAGLMGNGLIPLAQSEDLHKNLSSTLGEIAASQIHSVPPPAPPTVTEAYRTPFDQAYFYYGVRNPLDLSSAIGGPAGGGARAGTFFAPEHPQGQLGHAESVPQAAWQSGPVSGDSGIAAMPGRLRRRSKESVISYQDALRQQIQEREERRRQEEAERERYETRLQAEMKAYNPWGKGGGGAPLKDHQGNLLTDLKQMNRSNKEAYVTPGAQDQGAAGQADAKVSAPRGQDAAPSGNGMSGCSHASPFARGNVFVDLPTPQQLQEQERYKDILRQQIEEKRRREAEEQDRLRLEDEKEERRLAEQRARIQWEYEEEQEKRKRKEQEQMAKNDELVRQAEQRRREAERKTREEEERLSATLKEQYERERQARLEEKVHREPSPPIPTLQKKLAGQRTVPPPSSDTPHSASVLSESSVPAPPSPPVPAHRNQQRAKEEDSGVVRELSALRRQLRSKQRVLEEQLQQRVRTEDLESPGSLRLRERPPVDVFDMARMRQQAPVKRPMNLQNIHDFNQLKYRGAFPSDQSGGVSLWSQSGVPNIACVGTDGESREEVQHRYPDPPTDEQSLEIQQQALLRGQQRRVRRADAAGKLDPWRPSRGRSPITAAVIPLHVPPQVPTFP</sequence>
<feature type="domain" description="Centrosome and spindle pole-associated protein 1 C-terminal" evidence="3">
    <location>
        <begin position="1058"/>
        <end position="1096"/>
    </location>
</feature>
<feature type="region of interest" description="Disordered" evidence="2">
    <location>
        <begin position="187"/>
        <end position="271"/>
    </location>
</feature>
<feature type="compositionally biased region" description="Basic and acidic residues" evidence="2">
    <location>
        <begin position="219"/>
        <end position="229"/>
    </location>
</feature>
<feature type="compositionally biased region" description="Basic and acidic residues" evidence="2">
    <location>
        <begin position="778"/>
        <end position="893"/>
    </location>
</feature>
<dbReference type="GeneTree" id="ENSGT00390000015084"/>
<feature type="region of interest" description="Disordered" evidence="2">
    <location>
        <begin position="444"/>
        <end position="489"/>
    </location>
</feature>
<feature type="compositionally biased region" description="Basic residues" evidence="2">
    <location>
        <begin position="247"/>
        <end position="257"/>
    </location>
</feature>
<feature type="compositionally biased region" description="Low complexity" evidence="2">
    <location>
        <begin position="723"/>
        <end position="735"/>
    </location>
</feature>
<feature type="region of interest" description="Disordered" evidence="2">
    <location>
        <begin position="1087"/>
        <end position="1112"/>
    </location>
</feature>
<feature type="region of interest" description="Disordered" evidence="2">
    <location>
        <begin position="722"/>
        <end position="954"/>
    </location>
</feature>
<keyword evidence="1" id="KW-0175">Coiled coil</keyword>
<feature type="compositionally biased region" description="Basic and acidic residues" evidence="2">
    <location>
        <begin position="258"/>
        <end position="271"/>
    </location>
</feature>
<dbReference type="PANTHER" id="PTHR21616">
    <property type="entry name" value="CENTROSOME SPINDLE POLE ASSOCIATED PROTEIN"/>
    <property type="match status" value="1"/>
</dbReference>
<feature type="region of interest" description="Disordered" evidence="2">
    <location>
        <begin position="605"/>
        <end position="647"/>
    </location>
</feature>
<feature type="region of interest" description="Disordered" evidence="2">
    <location>
        <begin position="41"/>
        <end position="88"/>
    </location>
</feature>
<feature type="region of interest" description="Disordered" evidence="2">
    <location>
        <begin position="107"/>
        <end position="136"/>
    </location>
</feature>
<feature type="compositionally biased region" description="Basic and acidic residues" evidence="2">
    <location>
        <begin position="107"/>
        <end position="117"/>
    </location>
</feature>
<dbReference type="GO" id="GO:0005813">
    <property type="term" value="C:centrosome"/>
    <property type="evidence" value="ECO:0007669"/>
    <property type="project" value="InterPro"/>
</dbReference>
<dbReference type="Proteomes" id="UP000261540">
    <property type="component" value="Unplaced"/>
</dbReference>
<dbReference type="AlphaFoldDB" id="A0A3B3S2M9"/>
<feature type="coiled-coil region" evidence="1">
    <location>
        <begin position="650"/>
        <end position="684"/>
    </location>
</feature>
<dbReference type="GO" id="GO:0032467">
    <property type="term" value="P:positive regulation of cytokinesis"/>
    <property type="evidence" value="ECO:0007669"/>
    <property type="project" value="InterPro"/>
</dbReference>
<dbReference type="Ensembl" id="ENSPKIT00000005092.1">
    <property type="protein sequence ID" value="ENSPKIP00000024385.1"/>
    <property type="gene ID" value="ENSPKIG00000007653.1"/>
</dbReference>
<evidence type="ECO:0000313" key="4">
    <source>
        <dbReference type="Ensembl" id="ENSPKIP00000024385.1"/>
    </source>
</evidence>